<dbReference type="Proteomes" id="UP000005540">
    <property type="component" value="Unassembled WGS sequence"/>
</dbReference>
<keyword evidence="8 21" id="KW-0328">Glycosyltransferase</keyword>
<evidence type="ECO:0000259" key="20">
    <source>
        <dbReference type="Pfam" id="PF00912"/>
    </source>
</evidence>
<evidence type="ECO:0000256" key="16">
    <source>
        <dbReference type="ARBA" id="ARBA00034000"/>
    </source>
</evidence>
<dbReference type="EC" id="3.4.-.-" evidence="21"/>
<dbReference type="GO" id="GO:0009002">
    <property type="term" value="F:serine-type D-Ala-D-Ala carboxypeptidase activity"/>
    <property type="evidence" value="ECO:0007669"/>
    <property type="project" value="UniProtKB-EC"/>
</dbReference>
<dbReference type="InterPro" id="IPR036950">
    <property type="entry name" value="PBP_transglycosylase"/>
</dbReference>
<evidence type="ECO:0000256" key="8">
    <source>
        <dbReference type="ARBA" id="ARBA00022676"/>
    </source>
</evidence>
<comment type="catalytic activity">
    <reaction evidence="17">
        <text>[GlcNAc-(1-&gt;4)-Mur2Ac(oyl-L-Ala-gamma-D-Glu-L-Lys-D-Ala-D-Ala)](n)-di-trans,octa-cis-undecaprenyl diphosphate + beta-D-GlcNAc-(1-&gt;4)-Mur2Ac(oyl-L-Ala-gamma-D-Glu-L-Lys-D-Ala-D-Ala)-di-trans,octa-cis-undecaprenyl diphosphate = [GlcNAc-(1-&gt;4)-Mur2Ac(oyl-L-Ala-gamma-D-Glu-L-Lys-D-Ala-D-Ala)](n+1)-di-trans,octa-cis-undecaprenyl diphosphate + di-trans,octa-cis-undecaprenyl diphosphate + H(+)</text>
        <dbReference type="Rhea" id="RHEA:23708"/>
        <dbReference type="Rhea" id="RHEA-COMP:9602"/>
        <dbReference type="Rhea" id="RHEA-COMP:9603"/>
        <dbReference type="ChEBI" id="CHEBI:15378"/>
        <dbReference type="ChEBI" id="CHEBI:58405"/>
        <dbReference type="ChEBI" id="CHEBI:60033"/>
        <dbReference type="ChEBI" id="CHEBI:78435"/>
        <dbReference type="EC" id="2.4.99.28"/>
    </reaction>
</comment>
<comment type="similarity">
    <text evidence="3">In the C-terminal section; belongs to the transpeptidase family.</text>
</comment>
<dbReference type="Pfam" id="PF00905">
    <property type="entry name" value="Transpeptidase"/>
    <property type="match status" value="1"/>
</dbReference>
<evidence type="ECO:0000256" key="3">
    <source>
        <dbReference type="ARBA" id="ARBA00007090"/>
    </source>
</evidence>
<keyword evidence="7" id="KW-0645">Protease</keyword>
<keyword evidence="11" id="KW-0133">Cell shape</keyword>
<comment type="subcellular location">
    <subcellularLocation>
        <location evidence="1">Cell membrane</location>
    </subcellularLocation>
</comment>
<evidence type="ECO:0000256" key="12">
    <source>
        <dbReference type="ARBA" id="ARBA00022984"/>
    </source>
</evidence>
<feature type="non-terminal residue" evidence="21">
    <location>
        <position position="1"/>
    </location>
</feature>
<feature type="region of interest" description="Disordered" evidence="18">
    <location>
        <begin position="555"/>
        <end position="624"/>
    </location>
</feature>
<evidence type="ECO:0000313" key="21">
    <source>
        <dbReference type="EMBL" id="EEP60130.1"/>
    </source>
</evidence>
<keyword evidence="12" id="KW-0573">Peptidoglycan synthesis</keyword>
<sequence length="624" mass="70319">SRSGGSNIFGKHVWQLDVCDAAVLAGLPKAPSKYNPYQNLDLAEKRKKVVLMRMLEEGYIDEHQYQRCVEKPIKLAGVIKTDTFNDYFVELIRQWVVERYGEDAISQGGLKIYTTIDKDLHYYAQKRLQNWLEEMQARVGFPKLLRDEIESLKQKYESQNVSPETIIANSIYVAKIKSVSKNKITFMIDGVEGEAFIKGGTANLQEDSYVYVKYTEDRKFKVLPFLEGVVLSIDSKTGGIRVMVGGYEFRKSQFNRALQSKRQPGSAIKPIIYATAIQNGYTQISVLKDEPISFWDYSQNKEWVPKNYDGIYRGNIILRTALAKSLNAATVYLLSQLDFDPVIATAYRLGIKQKLPKYYSLALGSTELTPIELATVYATFGNQGTRCEPYFIRKVVDRNGNILYQQEPRCEDVYPKPENAVMVDLLRAVTTEGTAARAASLPFQTAGKTGTTNDYADAWFVGFDPDLTTLVWIGYDRRKQIGKGIAGAEGALPLWMDVMLYANRGMSYKQFPKVEGTIYIPIDPITLKVSNENCPGRFFLFVDGTYPQVDCDGNPVDLSKIYPPPPQEPPSENPAETQPQQAPQEITLPSDAETPVTPKDKNQSSSDKNTVDNEEIINIIKKNQ</sequence>
<dbReference type="SUPFAM" id="SSF53955">
    <property type="entry name" value="Lysozyme-like"/>
    <property type="match status" value="1"/>
</dbReference>
<dbReference type="GO" id="GO:0008360">
    <property type="term" value="P:regulation of cell shape"/>
    <property type="evidence" value="ECO:0007669"/>
    <property type="project" value="UniProtKB-KW"/>
</dbReference>
<evidence type="ECO:0000259" key="19">
    <source>
        <dbReference type="Pfam" id="PF00905"/>
    </source>
</evidence>
<feature type="domain" description="Penicillin-binding protein transpeptidase" evidence="19">
    <location>
        <begin position="229"/>
        <end position="472"/>
    </location>
</feature>
<dbReference type="SUPFAM" id="SSF56601">
    <property type="entry name" value="beta-lactamase/transpeptidase-like"/>
    <property type="match status" value="1"/>
</dbReference>
<dbReference type="GO" id="GO:0008955">
    <property type="term" value="F:peptidoglycan glycosyltransferase activity"/>
    <property type="evidence" value="ECO:0007669"/>
    <property type="project" value="UniProtKB-EC"/>
</dbReference>
<dbReference type="GO" id="GO:0008658">
    <property type="term" value="F:penicillin binding"/>
    <property type="evidence" value="ECO:0007669"/>
    <property type="project" value="InterPro"/>
</dbReference>
<comment type="similarity">
    <text evidence="4">In the N-terminal section; belongs to the glycosyltransferase 51 family.</text>
</comment>
<dbReference type="GO" id="GO:0006508">
    <property type="term" value="P:proteolysis"/>
    <property type="evidence" value="ECO:0007669"/>
    <property type="project" value="UniProtKB-KW"/>
</dbReference>
<keyword evidence="13" id="KW-0472">Membrane</keyword>
<dbReference type="InterPro" id="IPR012338">
    <property type="entry name" value="Beta-lactam/transpept-like"/>
</dbReference>
<evidence type="ECO:0000256" key="18">
    <source>
        <dbReference type="SAM" id="MobiDB-lite"/>
    </source>
</evidence>
<keyword evidence="9 21" id="KW-0808">Transferase</keyword>
<proteinExistence type="inferred from homology"/>
<evidence type="ECO:0000256" key="17">
    <source>
        <dbReference type="ARBA" id="ARBA00049902"/>
    </source>
</evidence>
<dbReference type="InterPro" id="IPR023346">
    <property type="entry name" value="Lysozyme-like_dom_sf"/>
</dbReference>
<dbReference type="GO" id="GO:0030288">
    <property type="term" value="C:outer membrane-bounded periplasmic space"/>
    <property type="evidence" value="ECO:0007669"/>
    <property type="project" value="TreeGrafter"/>
</dbReference>
<keyword evidence="14" id="KW-0511">Multifunctional enzyme</keyword>
<feature type="compositionally biased region" description="Pro residues" evidence="18">
    <location>
        <begin position="562"/>
        <end position="572"/>
    </location>
</feature>
<protein>
    <submittedName>
        <fullName evidence="21">Penicillin-binding protein 1A</fullName>
        <ecNumber evidence="21">2.4.2.-</ecNumber>
        <ecNumber evidence="21">3.4.-.-</ecNumber>
    </submittedName>
</protein>
<evidence type="ECO:0000256" key="15">
    <source>
        <dbReference type="ARBA" id="ARBA00023316"/>
    </source>
</evidence>
<dbReference type="Pfam" id="PF00912">
    <property type="entry name" value="Transgly"/>
    <property type="match status" value="1"/>
</dbReference>
<evidence type="ECO:0000256" key="10">
    <source>
        <dbReference type="ARBA" id="ARBA00022801"/>
    </source>
</evidence>
<comment type="caution">
    <text evidence="21">The sequence shown here is derived from an EMBL/GenBank/DDBJ whole genome shotgun (WGS) entry which is preliminary data.</text>
</comment>
<organism evidence="21 22">
    <name type="scientific">Sulfurihydrogenibium yellowstonense SS-5</name>
    <dbReference type="NCBI Taxonomy" id="432331"/>
    <lineage>
        <taxon>Bacteria</taxon>
        <taxon>Pseudomonadati</taxon>
        <taxon>Aquificota</taxon>
        <taxon>Aquificia</taxon>
        <taxon>Aquificales</taxon>
        <taxon>Hydrogenothermaceae</taxon>
        <taxon>Sulfurihydrogenibium</taxon>
    </lineage>
</organism>
<evidence type="ECO:0000256" key="5">
    <source>
        <dbReference type="ARBA" id="ARBA00022475"/>
    </source>
</evidence>
<dbReference type="GO" id="GO:0071555">
    <property type="term" value="P:cell wall organization"/>
    <property type="evidence" value="ECO:0007669"/>
    <property type="project" value="UniProtKB-KW"/>
</dbReference>
<keyword evidence="6" id="KW-0121">Carboxypeptidase</keyword>
<keyword evidence="5" id="KW-1003">Cell membrane</keyword>
<evidence type="ECO:0000256" key="9">
    <source>
        <dbReference type="ARBA" id="ARBA00022679"/>
    </source>
</evidence>
<dbReference type="PANTHER" id="PTHR32282">
    <property type="entry name" value="BINDING PROTEIN TRANSPEPTIDASE, PUTATIVE-RELATED"/>
    <property type="match status" value="1"/>
</dbReference>
<evidence type="ECO:0000256" key="11">
    <source>
        <dbReference type="ARBA" id="ARBA00022960"/>
    </source>
</evidence>
<evidence type="ECO:0000256" key="1">
    <source>
        <dbReference type="ARBA" id="ARBA00004236"/>
    </source>
</evidence>
<dbReference type="Gene3D" id="3.40.710.10">
    <property type="entry name" value="DD-peptidase/beta-lactamase superfamily"/>
    <property type="match status" value="2"/>
</dbReference>
<evidence type="ECO:0000313" key="22">
    <source>
        <dbReference type="Proteomes" id="UP000005540"/>
    </source>
</evidence>
<keyword evidence="22" id="KW-1185">Reference proteome</keyword>
<feature type="domain" description="Glycosyl transferase family 51" evidence="20">
    <location>
        <begin position="6"/>
        <end position="54"/>
    </location>
</feature>
<dbReference type="RefSeq" id="WP_007547672.1">
    <property type="nucleotide sequence ID" value="NZ_ABZS01000146.1"/>
</dbReference>
<dbReference type="PANTHER" id="PTHR32282:SF11">
    <property type="entry name" value="PENICILLIN-BINDING PROTEIN 1B"/>
    <property type="match status" value="1"/>
</dbReference>
<feature type="compositionally biased region" description="Low complexity" evidence="18">
    <location>
        <begin position="573"/>
        <end position="585"/>
    </location>
</feature>
<evidence type="ECO:0000256" key="6">
    <source>
        <dbReference type="ARBA" id="ARBA00022645"/>
    </source>
</evidence>
<dbReference type="Gene3D" id="1.10.3810.10">
    <property type="entry name" value="Biosynthetic peptidoglycan transglycosylase-like"/>
    <property type="match status" value="1"/>
</dbReference>
<reference evidence="21 22" key="1">
    <citation type="submission" date="2009-04" db="EMBL/GenBank/DDBJ databases">
        <authorList>
            <person name="Reysenbach A.-L."/>
            <person name="Heidelberg J.F."/>
            <person name="Nelson W.C."/>
        </authorList>
    </citation>
    <scope>NUCLEOTIDE SEQUENCE [LARGE SCALE GENOMIC DNA]</scope>
    <source>
        <strain evidence="21 22">SS-5</strain>
    </source>
</reference>
<dbReference type="InterPro" id="IPR001264">
    <property type="entry name" value="Glyco_trans_51"/>
</dbReference>
<evidence type="ECO:0000256" key="7">
    <source>
        <dbReference type="ARBA" id="ARBA00022670"/>
    </source>
</evidence>
<dbReference type="InterPro" id="IPR050396">
    <property type="entry name" value="Glycosyltr_51/Transpeptidase"/>
</dbReference>
<evidence type="ECO:0000256" key="2">
    <source>
        <dbReference type="ARBA" id="ARBA00004752"/>
    </source>
</evidence>
<dbReference type="GO" id="GO:0005886">
    <property type="term" value="C:plasma membrane"/>
    <property type="evidence" value="ECO:0007669"/>
    <property type="project" value="UniProtKB-SubCell"/>
</dbReference>
<keyword evidence="15" id="KW-0961">Cell wall biogenesis/degradation</keyword>
<dbReference type="EC" id="2.4.2.-" evidence="21"/>
<gene>
    <name evidence="21" type="ORF">SULYE_1371</name>
</gene>
<name>C4FLB7_9AQUI</name>
<evidence type="ECO:0000256" key="4">
    <source>
        <dbReference type="ARBA" id="ARBA00007739"/>
    </source>
</evidence>
<keyword evidence="10 21" id="KW-0378">Hydrolase</keyword>
<evidence type="ECO:0000256" key="14">
    <source>
        <dbReference type="ARBA" id="ARBA00023268"/>
    </source>
</evidence>
<accession>C4FLB7</accession>
<evidence type="ECO:0000256" key="13">
    <source>
        <dbReference type="ARBA" id="ARBA00023136"/>
    </source>
</evidence>
<dbReference type="EMBL" id="ABZS01000146">
    <property type="protein sequence ID" value="EEP60130.1"/>
    <property type="molecule type" value="Genomic_DNA"/>
</dbReference>
<dbReference type="GO" id="GO:0009252">
    <property type="term" value="P:peptidoglycan biosynthetic process"/>
    <property type="evidence" value="ECO:0007669"/>
    <property type="project" value="UniProtKB-KW"/>
</dbReference>
<dbReference type="AlphaFoldDB" id="C4FLB7"/>
<dbReference type="InterPro" id="IPR001460">
    <property type="entry name" value="PCN-bd_Tpept"/>
</dbReference>
<comment type="catalytic activity">
    <reaction evidence="16">
        <text>Preferential cleavage: (Ac)2-L-Lys-D-Ala-|-D-Ala. Also transpeptidation of peptidyl-alanyl moieties that are N-acyl substituents of D-alanine.</text>
        <dbReference type="EC" id="3.4.16.4"/>
    </reaction>
</comment>
<comment type="pathway">
    <text evidence="2">Cell wall biogenesis; peptidoglycan biosynthesis.</text>
</comment>